<evidence type="ECO:0000313" key="4">
    <source>
        <dbReference type="Proteomes" id="UP000681425"/>
    </source>
</evidence>
<dbReference type="InterPro" id="IPR020845">
    <property type="entry name" value="AMP-binding_CS"/>
</dbReference>
<dbReference type="OrthoDB" id="7315605at2"/>
<evidence type="ECO:0000259" key="2">
    <source>
        <dbReference type="Pfam" id="PF13193"/>
    </source>
</evidence>
<dbReference type="Proteomes" id="UP000681425">
    <property type="component" value="Chromosome"/>
</dbReference>
<dbReference type="InterPro" id="IPR000873">
    <property type="entry name" value="AMP-dep_synth/lig_dom"/>
</dbReference>
<dbReference type="Gene3D" id="3.30.300.30">
    <property type="match status" value="1"/>
</dbReference>
<dbReference type="InterPro" id="IPR042099">
    <property type="entry name" value="ANL_N_sf"/>
</dbReference>
<dbReference type="AlphaFoldDB" id="A0A975Q2R4"/>
<sequence length="541" mass="59481">MTAHTQWTSDEQDTMVAALERAVAAWPEKPFIDFLGDVVTFGGFDTVSTRFANSLIGLGVKPGDTVVSFLDNSIDALTCWFGINKAGAITVPINTAYRGAFLRHLVTDAGAAIVIAETDYAERLAQIADAIPDVKLILYRGAKPDMGGCDIPIAPLDEYRGSDETPTGVPVKPSDLACLIYTSGTTGMAKGCMISHNYACNLARQNNGIYDNTSKDVLWTCLPLFHFNAISVTLMSAMLVGARVAIVPKFSVTNFWPEIQRSGATIASVLGSMAVFISKADDNPASKACFGQLRAVQGAPWPTEVAETWRSRFGIKSQIAARLYGITEACLVTSVSASVEVPAGSSGRRNDDFEVLIVDDDDNEVPPGTPGEIICRPRKPHVMFEGYWKRPEDTMKVLKNLWMHMGDIGKFDEDGWFYFLDRKKDYLRRRGENISSFEMETVFGQHPAIAEVAVHAVLSDASEDDIKVTAVLHPGASLGEEELCRWSLDKVPYFAIPRYIEFRAELPRNPVGRVLKFELRDQGCTPATWDMEKAGIKVERR</sequence>
<dbReference type="KEGG" id="spph:KFK14_04625"/>
<keyword evidence="4" id="KW-1185">Reference proteome</keyword>
<dbReference type="Pfam" id="PF13193">
    <property type="entry name" value="AMP-binding_C"/>
    <property type="match status" value="1"/>
</dbReference>
<dbReference type="GO" id="GO:0016878">
    <property type="term" value="F:acid-thiol ligase activity"/>
    <property type="evidence" value="ECO:0007669"/>
    <property type="project" value="UniProtKB-ARBA"/>
</dbReference>
<protein>
    <submittedName>
        <fullName evidence="3">AMP-binding protein</fullName>
    </submittedName>
</protein>
<dbReference type="PROSITE" id="PS00455">
    <property type="entry name" value="AMP_BINDING"/>
    <property type="match status" value="1"/>
</dbReference>
<accession>A0A975Q2R4</accession>
<proteinExistence type="predicted"/>
<dbReference type="InterPro" id="IPR050237">
    <property type="entry name" value="ATP-dep_AMP-bd_enzyme"/>
</dbReference>
<dbReference type="RefSeq" id="WP_139139198.1">
    <property type="nucleotide sequence ID" value="NZ_CP073910.1"/>
</dbReference>
<feature type="domain" description="AMP-dependent synthetase/ligase" evidence="1">
    <location>
        <begin position="19"/>
        <end position="388"/>
    </location>
</feature>
<evidence type="ECO:0000259" key="1">
    <source>
        <dbReference type="Pfam" id="PF00501"/>
    </source>
</evidence>
<dbReference type="PANTHER" id="PTHR43767:SF1">
    <property type="entry name" value="NONRIBOSOMAL PEPTIDE SYNTHASE PES1 (EUROFUNG)-RELATED"/>
    <property type="match status" value="1"/>
</dbReference>
<evidence type="ECO:0000313" key="3">
    <source>
        <dbReference type="EMBL" id="QUT06732.1"/>
    </source>
</evidence>
<gene>
    <name evidence="3" type="ORF">KFK14_04625</name>
</gene>
<organism evidence="3 4">
    <name type="scientific">Sphingobium phenoxybenzoativorans</name>
    <dbReference type="NCBI Taxonomy" id="1592790"/>
    <lineage>
        <taxon>Bacteria</taxon>
        <taxon>Pseudomonadati</taxon>
        <taxon>Pseudomonadota</taxon>
        <taxon>Alphaproteobacteria</taxon>
        <taxon>Sphingomonadales</taxon>
        <taxon>Sphingomonadaceae</taxon>
        <taxon>Sphingobium</taxon>
    </lineage>
</organism>
<reference evidence="3" key="1">
    <citation type="submission" date="2021-04" db="EMBL/GenBank/DDBJ databases">
        <title>Isolation of p-tert-butylphenol degrading bacteria Sphingobium phenoxybenzoativorans Tas13 from active sludge.</title>
        <authorList>
            <person name="Li Y."/>
        </authorList>
    </citation>
    <scope>NUCLEOTIDE SEQUENCE</scope>
    <source>
        <strain evidence="3">Tas13</strain>
    </source>
</reference>
<name>A0A975Q2R4_9SPHN</name>
<dbReference type="SUPFAM" id="SSF56801">
    <property type="entry name" value="Acetyl-CoA synthetase-like"/>
    <property type="match status" value="1"/>
</dbReference>
<dbReference type="InterPro" id="IPR025110">
    <property type="entry name" value="AMP-bd_C"/>
</dbReference>
<dbReference type="Pfam" id="PF00501">
    <property type="entry name" value="AMP-binding"/>
    <property type="match status" value="1"/>
</dbReference>
<dbReference type="EMBL" id="CP073910">
    <property type="protein sequence ID" value="QUT06732.1"/>
    <property type="molecule type" value="Genomic_DNA"/>
</dbReference>
<dbReference type="InterPro" id="IPR045851">
    <property type="entry name" value="AMP-bd_C_sf"/>
</dbReference>
<dbReference type="Gene3D" id="3.40.50.12780">
    <property type="entry name" value="N-terminal domain of ligase-like"/>
    <property type="match status" value="1"/>
</dbReference>
<feature type="domain" description="AMP-binding enzyme C-terminal" evidence="2">
    <location>
        <begin position="438"/>
        <end position="512"/>
    </location>
</feature>
<dbReference type="PANTHER" id="PTHR43767">
    <property type="entry name" value="LONG-CHAIN-FATTY-ACID--COA LIGASE"/>
    <property type="match status" value="1"/>
</dbReference>